<evidence type="ECO:0000256" key="1">
    <source>
        <dbReference type="SAM" id="MobiDB-lite"/>
    </source>
</evidence>
<gene>
    <name evidence="2" type="ORF">RHO25_007144</name>
</gene>
<dbReference type="EMBL" id="CP134187">
    <property type="protein sequence ID" value="WPB02508.1"/>
    <property type="molecule type" value="Genomic_DNA"/>
</dbReference>
<protein>
    <submittedName>
        <fullName evidence="2">Uncharacterized protein</fullName>
    </submittedName>
</protein>
<accession>A0ABZ0NSE6</accession>
<evidence type="ECO:0000313" key="2">
    <source>
        <dbReference type="EMBL" id="WPB02508.1"/>
    </source>
</evidence>
<feature type="compositionally biased region" description="Low complexity" evidence="1">
    <location>
        <begin position="32"/>
        <end position="48"/>
    </location>
</feature>
<dbReference type="Proteomes" id="UP001302367">
    <property type="component" value="Chromosome 4"/>
</dbReference>
<reference evidence="2 3" key="1">
    <citation type="submission" date="2023-09" db="EMBL/GenBank/DDBJ databases">
        <title>Complete-Gapless Cercospora beticola genome.</title>
        <authorList>
            <person name="Wyatt N.A."/>
            <person name="Spanner R.E."/>
            <person name="Bolton M.D."/>
        </authorList>
    </citation>
    <scope>NUCLEOTIDE SEQUENCE [LARGE SCALE GENOMIC DNA]</scope>
    <source>
        <strain evidence="2">Cb09-40</strain>
    </source>
</reference>
<feature type="region of interest" description="Disordered" evidence="1">
    <location>
        <begin position="1"/>
        <end position="108"/>
    </location>
</feature>
<evidence type="ECO:0000313" key="3">
    <source>
        <dbReference type="Proteomes" id="UP001302367"/>
    </source>
</evidence>
<proteinExistence type="predicted"/>
<keyword evidence="3" id="KW-1185">Reference proteome</keyword>
<sequence>MRAPSNKTTHTRFDHTVPQRTSWPNGFKALTSRRSSSRTASSRQRNSSAEPVVRDQAPLHTTEDHLRELPSTPRNSKSRQLLPARFQGDFRRDSATIPLNHLPQHRHH</sequence>
<name>A0ABZ0NSE6_CERBT</name>
<dbReference type="RefSeq" id="XP_065458975.1">
    <property type="nucleotide sequence ID" value="XM_065602903.1"/>
</dbReference>
<organism evidence="2 3">
    <name type="scientific">Cercospora beticola</name>
    <name type="common">Sugarbeet leaf spot fungus</name>
    <dbReference type="NCBI Taxonomy" id="122368"/>
    <lineage>
        <taxon>Eukaryota</taxon>
        <taxon>Fungi</taxon>
        <taxon>Dikarya</taxon>
        <taxon>Ascomycota</taxon>
        <taxon>Pezizomycotina</taxon>
        <taxon>Dothideomycetes</taxon>
        <taxon>Dothideomycetidae</taxon>
        <taxon>Mycosphaerellales</taxon>
        <taxon>Mycosphaerellaceae</taxon>
        <taxon>Cercospora</taxon>
    </lineage>
</organism>
<dbReference type="GeneID" id="90644350"/>